<proteinExistence type="predicted"/>
<accession>A0AA37HIL2</accession>
<dbReference type="InterPro" id="IPR004843">
    <property type="entry name" value="Calcineurin-like_PHP"/>
</dbReference>
<dbReference type="AlphaFoldDB" id="A0AA37HIL2"/>
<protein>
    <submittedName>
        <fullName evidence="2">3',5'-cyclic adenosine monophosphate phosphodiesterase CpdA</fullName>
    </submittedName>
</protein>
<name>A0AA37HIL2_9HYPH</name>
<keyword evidence="3" id="KW-1185">Reference proteome</keyword>
<sequence>MTTRLWVLSDLHLDVCPLDLNPPPHDVAVVAGDVSERLCDRVLPWLRGLSQRGPVIYVPGNHDYWRSTYQDTLPEARELAAAAGVTLLAEGEQAVLAGVRFVGATLWTDWDLEPTVRAAAQSDACEQRTGMKDVRRIKWRRGPGAYSKFLPRFSGDLHRQQRRRIEDALAVPFDGPTVVVTHHAPHPASLRGGRWQTPLDAAYASDLTEILEGQHAPALWVHGHIHEPRNYRVGGTRVVANPRGYVTERPTWRGRPPTLEIENPAFDPALIVEV</sequence>
<evidence type="ECO:0000259" key="1">
    <source>
        <dbReference type="Pfam" id="PF00149"/>
    </source>
</evidence>
<dbReference type="RefSeq" id="WP_238193512.1">
    <property type="nucleotide sequence ID" value="NZ_BPQJ01000066.1"/>
</dbReference>
<reference evidence="2" key="2">
    <citation type="submission" date="2021-08" db="EMBL/GenBank/DDBJ databases">
        <authorList>
            <person name="Tani A."/>
            <person name="Ola A."/>
            <person name="Ogura Y."/>
            <person name="Katsura K."/>
            <person name="Hayashi T."/>
        </authorList>
    </citation>
    <scope>NUCLEOTIDE SEQUENCE</scope>
    <source>
        <strain evidence="2">JCM 32048</strain>
    </source>
</reference>
<dbReference type="EMBL" id="BPQJ01000066">
    <property type="protein sequence ID" value="GJD66479.1"/>
    <property type="molecule type" value="Genomic_DNA"/>
</dbReference>
<dbReference type="Pfam" id="PF00149">
    <property type="entry name" value="Metallophos"/>
    <property type="match status" value="1"/>
</dbReference>
<dbReference type="Gene3D" id="3.60.21.10">
    <property type="match status" value="1"/>
</dbReference>
<organism evidence="2 3">
    <name type="scientific">Methylobacterium frigidaeris</name>
    <dbReference type="NCBI Taxonomy" id="2038277"/>
    <lineage>
        <taxon>Bacteria</taxon>
        <taxon>Pseudomonadati</taxon>
        <taxon>Pseudomonadota</taxon>
        <taxon>Alphaproteobacteria</taxon>
        <taxon>Hyphomicrobiales</taxon>
        <taxon>Methylobacteriaceae</taxon>
        <taxon>Methylobacterium</taxon>
    </lineage>
</organism>
<dbReference type="PANTHER" id="PTHR37844">
    <property type="entry name" value="SER/THR PROTEIN PHOSPHATASE SUPERFAMILY (AFU_ORTHOLOGUE AFUA_1G14840)"/>
    <property type="match status" value="1"/>
</dbReference>
<dbReference type="PANTHER" id="PTHR37844:SF2">
    <property type="entry name" value="SER_THR PROTEIN PHOSPHATASE SUPERFAMILY (AFU_ORTHOLOGUE AFUA_1G14840)"/>
    <property type="match status" value="1"/>
</dbReference>
<gene>
    <name evidence="2" type="primary">cpdA_10</name>
    <name evidence="2" type="ORF">MPEAHAMD_6677</name>
</gene>
<dbReference type="SUPFAM" id="SSF56300">
    <property type="entry name" value="Metallo-dependent phosphatases"/>
    <property type="match status" value="1"/>
</dbReference>
<comment type="caution">
    <text evidence="2">The sequence shown here is derived from an EMBL/GenBank/DDBJ whole genome shotgun (WGS) entry which is preliminary data.</text>
</comment>
<dbReference type="Proteomes" id="UP001055286">
    <property type="component" value="Unassembled WGS sequence"/>
</dbReference>
<feature type="domain" description="Calcineurin-like phosphoesterase" evidence="1">
    <location>
        <begin position="4"/>
        <end position="228"/>
    </location>
</feature>
<dbReference type="InterPro" id="IPR029052">
    <property type="entry name" value="Metallo-depent_PP-like"/>
</dbReference>
<evidence type="ECO:0000313" key="2">
    <source>
        <dbReference type="EMBL" id="GJD66479.1"/>
    </source>
</evidence>
<dbReference type="GO" id="GO:0016787">
    <property type="term" value="F:hydrolase activity"/>
    <property type="evidence" value="ECO:0007669"/>
    <property type="project" value="InterPro"/>
</dbReference>
<reference evidence="2" key="1">
    <citation type="journal article" date="2016" name="Front. Microbiol.">
        <title>Genome Sequence of the Piezophilic, Mesophilic Sulfate-Reducing Bacterium Desulfovibrio indicus J2T.</title>
        <authorList>
            <person name="Cao J."/>
            <person name="Maignien L."/>
            <person name="Shao Z."/>
            <person name="Alain K."/>
            <person name="Jebbar M."/>
        </authorList>
    </citation>
    <scope>NUCLEOTIDE SEQUENCE</scope>
    <source>
        <strain evidence="2">JCM 32048</strain>
    </source>
</reference>
<evidence type="ECO:0000313" key="3">
    <source>
        <dbReference type="Proteomes" id="UP001055286"/>
    </source>
</evidence>